<dbReference type="SUPFAM" id="SSF56672">
    <property type="entry name" value="DNA/RNA polymerases"/>
    <property type="match status" value="1"/>
</dbReference>
<dbReference type="EMBL" id="BGPR01105020">
    <property type="protein sequence ID" value="GBM71735.1"/>
    <property type="molecule type" value="Genomic_DNA"/>
</dbReference>
<sequence>MLDEILVMNNRKVWTLVQKPNNNKIIGCRWVFTVKNDDQGKIVRYKARLVAQGFKQMKGIHYDEVFSPVVNFEIVRLCFSIFVCKLQWSHCQLDVKCAYLYAPLDENILMSQPQGFEDPNKPEYVCKLNKSIYGLHQSGRNWFLEIHNVLVNLKFRKIEWANCIYTFNDSVVLLIYVDDIVVFAANESLIFSIVDKLRQHFDIKILGQTRKLLGVEFEQKAETLLIHQHDYINKICLAYKKYNYPTTSLPIAVGTVLSKQQCPKMDKETSIMSKFPYRNLLGCLAFLAARTRPDICYAVNILSQFQSNPGIVHWNILLKLLGYVSQTSNYKLNISNIKDINLECFSDADFAASRDDRISMGGLILFAGKSPIVWRTFKQKCVSLSTLEAEYVSLTEAAKELVWILRILKELRDLGILKLNYEGHLLCDNQAAINFSRSSIENHRTKRIDIKYHFVRNLILEKLFTLKYVNTKSNLADLFTKPLPKVGLKSLIDKIFVF</sequence>
<dbReference type="OrthoDB" id="1099987at2759"/>
<dbReference type="Pfam" id="PF07727">
    <property type="entry name" value="RVT_2"/>
    <property type="match status" value="1"/>
</dbReference>
<evidence type="ECO:0000259" key="1">
    <source>
        <dbReference type="Pfam" id="PF07727"/>
    </source>
</evidence>
<dbReference type="CDD" id="cd09272">
    <property type="entry name" value="RNase_HI_RT_Ty1"/>
    <property type="match status" value="1"/>
</dbReference>
<dbReference type="GO" id="GO:0071897">
    <property type="term" value="P:DNA biosynthetic process"/>
    <property type="evidence" value="ECO:0007669"/>
    <property type="project" value="UniProtKB-ARBA"/>
</dbReference>
<dbReference type="Proteomes" id="UP000499080">
    <property type="component" value="Unassembled WGS sequence"/>
</dbReference>
<evidence type="ECO:0000313" key="3">
    <source>
        <dbReference type="EMBL" id="GBM71735.1"/>
    </source>
</evidence>
<accession>A0A4Y2I3A2</accession>
<dbReference type="InterPro" id="IPR043502">
    <property type="entry name" value="DNA/RNA_pol_sf"/>
</dbReference>
<gene>
    <name evidence="2" type="primary">POLX_423</name>
    <name evidence="3" type="synonym">POLX_2237</name>
    <name evidence="2" type="ORF">AVEN_100660_1</name>
    <name evidence="3" type="ORF">AVEN_160001_1</name>
</gene>
<dbReference type="PANTHER" id="PTHR11439:SF483">
    <property type="entry name" value="PEPTIDE SYNTHASE GLIP-LIKE, PUTATIVE (AFU_ORTHOLOGUE AFUA_3G12920)-RELATED"/>
    <property type="match status" value="1"/>
</dbReference>
<evidence type="ECO:0000313" key="2">
    <source>
        <dbReference type="EMBL" id="GBM71679.1"/>
    </source>
</evidence>
<dbReference type="PANTHER" id="PTHR11439">
    <property type="entry name" value="GAG-POL-RELATED RETROTRANSPOSON"/>
    <property type="match status" value="1"/>
</dbReference>
<feature type="domain" description="Reverse transcriptase Ty1/copia-type" evidence="1">
    <location>
        <begin position="12"/>
        <end position="250"/>
    </location>
</feature>
<keyword evidence="4" id="KW-1185">Reference proteome</keyword>
<protein>
    <submittedName>
        <fullName evidence="2">Retrovirus-related Pol polyprotein from transposon TNT 1-94</fullName>
    </submittedName>
</protein>
<proteinExistence type="predicted"/>
<name>A0A4Y2I3A2_ARAVE</name>
<dbReference type="AlphaFoldDB" id="A0A4Y2I3A2"/>
<dbReference type="InterPro" id="IPR013103">
    <property type="entry name" value="RVT_2"/>
</dbReference>
<evidence type="ECO:0000313" key="4">
    <source>
        <dbReference type="Proteomes" id="UP000499080"/>
    </source>
</evidence>
<comment type="caution">
    <text evidence="2">The sequence shown here is derived from an EMBL/GenBank/DDBJ whole genome shotgun (WGS) entry which is preliminary data.</text>
</comment>
<dbReference type="EMBL" id="BGPR01104999">
    <property type="protein sequence ID" value="GBM71679.1"/>
    <property type="molecule type" value="Genomic_DNA"/>
</dbReference>
<organism evidence="2 4">
    <name type="scientific">Araneus ventricosus</name>
    <name type="common">Orbweaver spider</name>
    <name type="synonym">Epeira ventricosa</name>
    <dbReference type="NCBI Taxonomy" id="182803"/>
    <lineage>
        <taxon>Eukaryota</taxon>
        <taxon>Metazoa</taxon>
        <taxon>Ecdysozoa</taxon>
        <taxon>Arthropoda</taxon>
        <taxon>Chelicerata</taxon>
        <taxon>Arachnida</taxon>
        <taxon>Araneae</taxon>
        <taxon>Araneomorphae</taxon>
        <taxon>Entelegynae</taxon>
        <taxon>Araneoidea</taxon>
        <taxon>Araneidae</taxon>
        <taxon>Araneus</taxon>
    </lineage>
</organism>
<reference evidence="2 4" key="1">
    <citation type="journal article" date="2019" name="Sci. Rep.">
        <title>Orb-weaving spider Araneus ventricosus genome elucidates the spidroin gene catalogue.</title>
        <authorList>
            <person name="Kono N."/>
            <person name="Nakamura H."/>
            <person name="Ohtoshi R."/>
            <person name="Moran D.A.P."/>
            <person name="Shinohara A."/>
            <person name="Yoshida Y."/>
            <person name="Fujiwara M."/>
            <person name="Mori M."/>
            <person name="Tomita M."/>
            <person name="Arakawa K."/>
        </authorList>
    </citation>
    <scope>NUCLEOTIDE SEQUENCE [LARGE SCALE GENOMIC DNA]</scope>
</reference>